<dbReference type="InterPro" id="IPR042099">
    <property type="entry name" value="ANL_N_sf"/>
</dbReference>
<name>X1LS58_9ZZZZ</name>
<organism evidence="1">
    <name type="scientific">marine sediment metagenome</name>
    <dbReference type="NCBI Taxonomy" id="412755"/>
    <lineage>
        <taxon>unclassified sequences</taxon>
        <taxon>metagenomes</taxon>
        <taxon>ecological metagenomes</taxon>
    </lineage>
</organism>
<reference evidence="1" key="1">
    <citation type="journal article" date="2014" name="Front. Microbiol.">
        <title>High frequency of phylogenetically diverse reductive dehalogenase-homologous genes in deep subseafloor sedimentary metagenomes.</title>
        <authorList>
            <person name="Kawai M."/>
            <person name="Futagami T."/>
            <person name="Toyoda A."/>
            <person name="Takaki Y."/>
            <person name="Nishi S."/>
            <person name="Hori S."/>
            <person name="Arai W."/>
            <person name="Tsubouchi T."/>
            <person name="Morono Y."/>
            <person name="Uchiyama I."/>
            <person name="Ito T."/>
            <person name="Fujiyama A."/>
            <person name="Inagaki F."/>
            <person name="Takami H."/>
        </authorList>
    </citation>
    <scope>NUCLEOTIDE SEQUENCE</scope>
    <source>
        <strain evidence="1">Expedition CK06-06</strain>
    </source>
</reference>
<dbReference type="SUPFAM" id="SSF56801">
    <property type="entry name" value="Acetyl-CoA synthetase-like"/>
    <property type="match status" value="1"/>
</dbReference>
<proteinExistence type="predicted"/>
<comment type="caution">
    <text evidence="1">The sequence shown here is derived from an EMBL/GenBank/DDBJ whole genome shotgun (WGS) entry which is preliminary data.</text>
</comment>
<dbReference type="EMBL" id="BARV01013404">
    <property type="protein sequence ID" value="GAI22212.1"/>
    <property type="molecule type" value="Genomic_DNA"/>
</dbReference>
<protein>
    <recommendedName>
        <fullName evidence="2">AMP-dependent synthetase/ligase domain-containing protein</fullName>
    </recommendedName>
</protein>
<gene>
    <name evidence="1" type="ORF">S06H3_24222</name>
</gene>
<dbReference type="AlphaFoldDB" id="X1LS58"/>
<dbReference type="Gene3D" id="3.40.50.12780">
    <property type="entry name" value="N-terminal domain of ligase-like"/>
    <property type="match status" value="1"/>
</dbReference>
<evidence type="ECO:0008006" key="2">
    <source>
        <dbReference type="Google" id="ProtNLM"/>
    </source>
</evidence>
<evidence type="ECO:0000313" key="1">
    <source>
        <dbReference type="EMBL" id="GAI22212.1"/>
    </source>
</evidence>
<accession>X1LS58</accession>
<feature type="non-terminal residue" evidence="1">
    <location>
        <position position="124"/>
    </location>
</feature>
<sequence length="124" mass="13762">MFGIREDSVVLLLVPMGIAQAGNHLMGGLRKLKAFTIPTGLGTDWQFVIELSRTFKITHFITTPATAVNFTEEVLKKFNPRKDFNLKGIATFSAPLTKVVREYLQEIWGCEVFDGMGVTEIGAL</sequence>